<dbReference type="Proteomes" id="UP000553209">
    <property type="component" value="Unassembled WGS sequence"/>
</dbReference>
<gene>
    <name evidence="1" type="ORF">HGB44_06410</name>
</gene>
<name>A0A7X6M9L6_9ACTN</name>
<dbReference type="EMBL" id="JAAXPG010000004">
    <property type="protein sequence ID" value="NKY97306.1"/>
    <property type="molecule type" value="Genomic_DNA"/>
</dbReference>
<reference evidence="1 2" key="1">
    <citation type="submission" date="2020-04" db="EMBL/GenBank/DDBJ databases">
        <title>MicrobeNet Type strains.</title>
        <authorList>
            <person name="Nicholson A.C."/>
        </authorList>
    </citation>
    <scope>NUCLEOTIDE SEQUENCE [LARGE SCALE GENOMIC DNA]</scope>
    <source>
        <strain evidence="1 2">ATCC 23612</strain>
    </source>
</reference>
<evidence type="ECO:0000313" key="2">
    <source>
        <dbReference type="Proteomes" id="UP000553209"/>
    </source>
</evidence>
<dbReference type="RefSeq" id="WP_061082163.1">
    <property type="nucleotide sequence ID" value="NZ_JAAXPG010000004.1"/>
</dbReference>
<proteinExistence type="predicted"/>
<organism evidence="1 2">
    <name type="scientific">Nocardiopsis alborubida</name>
    <dbReference type="NCBI Taxonomy" id="146802"/>
    <lineage>
        <taxon>Bacteria</taxon>
        <taxon>Bacillati</taxon>
        <taxon>Actinomycetota</taxon>
        <taxon>Actinomycetes</taxon>
        <taxon>Streptosporangiales</taxon>
        <taxon>Nocardiopsidaceae</taxon>
        <taxon>Nocardiopsis</taxon>
    </lineage>
</organism>
<keyword evidence="2" id="KW-1185">Reference proteome</keyword>
<evidence type="ECO:0000313" key="1">
    <source>
        <dbReference type="EMBL" id="NKY97306.1"/>
    </source>
</evidence>
<dbReference type="AlphaFoldDB" id="A0A7X6M9L6"/>
<comment type="caution">
    <text evidence="1">The sequence shown here is derived from an EMBL/GenBank/DDBJ whole genome shotgun (WGS) entry which is preliminary data.</text>
</comment>
<accession>A0A7X6M9L6</accession>
<sequence>MMSATIAVTITDLTCDDVRLCREANGSGSLASLAVAACHVDLSPGWSTHGRAARVAALEKLARLAAQAAHELREADQRQERQP</sequence>
<protein>
    <submittedName>
        <fullName evidence="1">Uncharacterized protein</fullName>
    </submittedName>
</protein>